<dbReference type="SUPFAM" id="SSF56349">
    <property type="entry name" value="DNA breaking-rejoining enzymes"/>
    <property type="match status" value="1"/>
</dbReference>
<protein>
    <submittedName>
        <fullName evidence="5">Phage integrase family protein</fullName>
    </submittedName>
</protein>
<dbReference type="GO" id="GO:0003677">
    <property type="term" value="F:DNA binding"/>
    <property type="evidence" value="ECO:0007669"/>
    <property type="project" value="InterPro"/>
</dbReference>
<keyword evidence="1" id="KW-0229">DNA integration</keyword>
<accession>A0A158J9X7</accession>
<keyword evidence="6" id="KW-1185">Reference proteome</keyword>
<dbReference type="InterPro" id="IPR011010">
    <property type="entry name" value="DNA_brk_join_enz"/>
</dbReference>
<dbReference type="Gene3D" id="1.10.443.10">
    <property type="entry name" value="Intergrase catalytic core"/>
    <property type="match status" value="1"/>
</dbReference>
<evidence type="ECO:0000256" key="3">
    <source>
        <dbReference type="SAM" id="MobiDB-lite"/>
    </source>
</evidence>
<keyword evidence="2" id="KW-0233">DNA recombination</keyword>
<dbReference type="PROSITE" id="PS51898">
    <property type="entry name" value="TYR_RECOMBINASE"/>
    <property type="match status" value="1"/>
</dbReference>
<dbReference type="GO" id="GO:0015074">
    <property type="term" value="P:DNA integration"/>
    <property type="evidence" value="ECO:0007669"/>
    <property type="project" value="UniProtKB-KW"/>
</dbReference>
<dbReference type="InterPro" id="IPR002104">
    <property type="entry name" value="Integrase_catalytic"/>
</dbReference>
<dbReference type="AlphaFoldDB" id="A0A158J9X7"/>
<dbReference type="CDD" id="cd00397">
    <property type="entry name" value="DNA_BRE_C"/>
    <property type="match status" value="1"/>
</dbReference>
<evidence type="ECO:0000259" key="4">
    <source>
        <dbReference type="PROSITE" id="PS51898"/>
    </source>
</evidence>
<dbReference type="PANTHER" id="PTHR30349">
    <property type="entry name" value="PHAGE INTEGRASE-RELATED"/>
    <property type="match status" value="1"/>
</dbReference>
<proteinExistence type="predicted"/>
<evidence type="ECO:0000256" key="2">
    <source>
        <dbReference type="ARBA" id="ARBA00023172"/>
    </source>
</evidence>
<reference evidence="5" key="1">
    <citation type="submission" date="2016-01" db="EMBL/GenBank/DDBJ databases">
        <authorList>
            <person name="Peeters C."/>
        </authorList>
    </citation>
    <scope>NUCLEOTIDE SEQUENCE [LARGE SCALE GENOMIC DNA]</scope>
    <source>
        <strain evidence="5">LMG 22934</strain>
    </source>
</reference>
<organism evidence="5 6">
    <name type="scientific">Caballeronia humi</name>
    <dbReference type="NCBI Taxonomy" id="326474"/>
    <lineage>
        <taxon>Bacteria</taxon>
        <taxon>Pseudomonadati</taxon>
        <taxon>Pseudomonadota</taxon>
        <taxon>Betaproteobacteria</taxon>
        <taxon>Burkholderiales</taxon>
        <taxon>Burkholderiaceae</taxon>
        <taxon>Caballeronia</taxon>
    </lineage>
</organism>
<name>A0A158J9X7_9BURK</name>
<dbReference type="Pfam" id="PF00589">
    <property type="entry name" value="Phage_integrase"/>
    <property type="match status" value="1"/>
</dbReference>
<dbReference type="Proteomes" id="UP000054977">
    <property type="component" value="Unassembled WGS sequence"/>
</dbReference>
<sequence length="375" mass="42094">MSSRAQSNRSKTPVLNNASRRSGLDRLTTRTLTANLYLRSVSFGYPDEIANSVYRFMTLALWTIDPEAAYAQWQRTEAAGADRRAFAERSIVQHCAMFARFNRFLVAHAQTLTTFGSDHIDGFFEELARDCSPGTTTRLRYLKLIDRLVRYLVAMELRSANPAAQMLAAESWPEDEPTPIYLSLADDGRLQSACRPQPGMDFKALRNTAIVAILLGAGITAAECRYLRLSDLDIHDIRPDVSVQKRGPRIARRVPLDAFSLHVLREYHDARAKLACQSEWLFLATAAGKPMKDDTLGKCVRLALQTLEITAADMSPRLLRNTYARRHLHAGRTDEEVANLLGLSSHRTSVRLRQTLDPSFASPECEYESMDSEIG</sequence>
<dbReference type="InterPro" id="IPR013762">
    <property type="entry name" value="Integrase-like_cat_sf"/>
</dbReference>
<evidence type="ECO:0000313" key="5">
    <source>
        <dbReference type="EMBL" id="SAL65171.1"/>
    </source>
</evidence>
<evidence type="ECO:0000313" key="6">
    <source>
        <dbReference type="Proteomes" id="UP000054977"/>
    </source>
</evidence>
<comment type="caution">
    <text evidence="5">The sequence shown here is derived from an EMBL/GenBank/DDBJ whole genome shotgun (WGS) entry which is preliminary data.</text>
</comment>
<dbReference type="STRING" id="326474.AWB65_06149"/>
<feature type="domain" description="Tyr recombinase" evidence="4">
    <location>
        <begin position="177"/>
        <end position="368"/>
    </location>
</feature>
<feature type="region of interest" description="Disordered" evidence="3">
    <location>
        <begin position="1"/>
        <end position="20"/>
    </location>
</feature>
<dbReference type="InterPro" id="IPR050090">
    <property type="entry name" value="Tyrosine_recombinase_XerCD"/>
</dbReference>
<evidence type="ECO:0000256" key="1">
    <source>
        <dbReference type="ARBA" id="ARBA00022908"/>
    </source>
</evidence>
<gene>
    <name evidence="5" type="ORF">AWB65_06149</name>
</gene>
<dbReference type="EMBL" id="FCNW02000067">
    <property type="protein sequence ID" value="SAL65171.1"/>
    <property type="molecule type" value="Genomic_DNA"/>
</dbReference>
<dbReference type="GO" id="GO:0006310">
    <property type="term" value="P:DNA recombination"/>
    <property type="evidence" value="ECO:0007669"/>
    <property type="project" value="UniProtKB-KW"/>
</dbReference>